<accession>A0A1G5RZK8</accession>
<name>A0A1G5RZK8_PSEXY</name>
<dbReference type="RefSeq" id="WP_090162383.1">
    <property type="nucleotide sequence ID" value="NZ_FMWK01000006.1"/>
</dbReference>
<evidence type="ECO:0000313" key="2">
    <source>
        <dbReference type="Proteomes" id="UP000199428"/>
    </source>
</evidence>
<gene>
    <name evidence="1" type="ORF">SAMN02910350_01433</name>
</gene>
<dbReference type="Proteomes" id="UP000199428">
    <property type="component" value="Unassembled WGS sequence"/>
</dbReference>
<protein>
    <recommendedName>
        <fullName evidence="3">Flagellar protein FlgN</fullName>
    </recommendedName>
</protein>
<evidence type="ECO:0000313" key="1">
    <source>
        <dbReference type="EMBL" id="SCZ78759.1"/>
    </source>
</evidence>
<dbReference type="EMBL" id="FMWK01000006">
    <property type="protein sequence ID" value="SCZ78759.1"/>
    <property type="molecule type" value="Genomic_DNA"/>
</dbReference>
<proteinExistence type="predicted"/>
<sequence length="160" mass="18889">MENMDYVVMLRESLEKKVDILEVLLIRNKEQAAILQDPNTSPDDLEKNMNMKSELIDRIVMLDDGFEQLFNRVKAILDEDRATYADEIRLMQDLIRKITELTADVETTEYKNKEYAKTRFSNIKKDLREVKKSGDVVSSYYKNMMAHNKVDEPAFWDKKK</sequence>
<organism evidence="1 2">
    <name type="scientific">Pseudobutyrivibrio xylanivorans</name>
    <dbReference type="NCBI Taxonomy" id="185007"/>
    <lineage>
        <taxon>Bacteria</taxon>
        <taxon>Bacillati</taxon>
        <taxon>Bacillota</taxon>
        <taxon>Clostridia</taxon>
        <taxon>Lachnospirales</taxon>
        <taxon>Lachnospiraceae</taxon>
        <taxon>Pseudobutyrivibrio</taxon>
    </lineage>
</organism>
<evidence type="ECO:0008006" key="3">
    <source>
        <dbReference type="Google" id="ProtNLM"/>
    </source>
</evidence>
<dbReference type="AlphaFoldDB" id="A0A1G5RZK8"/>
<reference evidence="1 2" key="1">
    <citation type="submission" date="2016-10" db="EMBL/GenBank/DDBJ databases">
        <authorList>
            <person name="de Groot N.N."/>
        </authorList>
    </citation>
    <scope>NUCLEOTIDE SEQUENCE [LARGE SCALE GENOMIC DNA]</scope>
    <source>
        <strain evidence="1 2">DSM 10317</strain>
    </source>
</reference>